<sequence length="347" mass="39059">MIPHGGRPSMYIVLPAIFQVRGEQSDHQMLELMSQSELGCGFAVAAFVVITYDWALTLGREVELVWRQRWSLMTVMYLSVRYLGILSAALSMVYNVPTISLTDTSTNGYWLPCYTAKDVSWMIYTIWDWTGAVVFSMLWVIIITRLHAMYQRDRKILIFLVVTFLAINAFAGVTAVMSTMHTSGEELILSGTYMCRISYTGDALVLDFVTWILYIVWEVLTLCLAVWIAVKHFRELRLHGAGEIIGDCLTVLMKTHLLYFASFVAVSCVNLIIMFSPTSSTNRYLLEDQTLYGLLEILAVVMFVLGPRLILGIREYNAKLVADSDAATGMTSIAFQERVHISTGSSV</sequence>
<dbReference type="Pfam" id="PF20151">
    <property type="entry name" value="DUF6533"/>
    <property type="match status" value="1"/>
</dbReference>
<dbReference type="Proteomes" id="UP000823399">
    <property type="component" value="Unassembled WGS sequence"/>
</dbReference>
<dbReference type="GeneID" id="64703848"/>
<dbReference type="OrthoDB" id="2671863at2759"/>
<feature type="domain" description="DUF6533" evidence="2">
    <location>
        <begin position="42"/>
        <end position="86"/>
    </location>
</feature>
<evidence type="ECO:0000313" key="3">
    <source>
        <dbReference type="EMBL" id="KAG2107481.1"/>
    </source>
</evidence>
<feature type="transmembrane region" description="Helical" evidence="1">
    <location>
        <begin position="38"/>
        <end position="59"/>
    </location>
</feature>
<proteinExistence type="predicted"/>
<comment type="caution">
    <text evidence="3">The sequence shown here is derived from an EMBL/GenBank/DDBJ whole genome shotgun (WGS) entry which is preliminary data.</text>
</comment>
<evidence type="ECO:0000259" key="2">
    <source>
        <dbReference type="Pfam" id="PF20151"/>
    </source>
</evidence>
<keyword evidence="4" id="KW-1185">Reference proteome</keyword>
<keyword evidence="1" id="KW-1133">Transmembrane helix</keyword>
<organism evidence="3 4">
    <name type="scientific">Suillus discolor</name>
    <dbReference type="NCBI Taxonomy" id="1912936"/>
    <lineage>
        <taxon>Eukaryota</taxon>
        <taxon>Fungi</taxon>
        <taxon>Dikarya</taxon>
        <taxon>Basidiomycota</taxon>
        <taxon>Agaricomycotina</taxon>
        <taxon>Agaricomycetes</taxon>
        <taxon>Agaricomycetidae</taxon>
        <taxon>Boletales</taxon>
        <taxon>Suillineae</taxon>
        <taxon>Suillaceae</taxon>
        <taxon>Suillus</taxon>
    </lineage>
</organism>
<dbReference type="InterPro" id="IPR045340">
    <property type="entry name" value="DUF6533"/>
</dbReference>
<protein>
    <recommendedName>
        <fullName evidence="2">DUF6533 domain-containing protein</fullName>
    </recommendedName>
</protein>
<evidence type="ECO:0000313" key="4">
    <source>
        <dbReference type="Proteomes" id="UP000823399"/>
    </source>
</evidence>
<evidence type="ECO:0000256" key="1">
    <source>
        <dbReference type="SAM" id="Phobius"/>
    </source>
</evidence>
<feature type="transmembrane region" description="Helical" evidence="1">
    <location>
        <begin position="156"/>
        <end position="177"/>
    </location>
</feature>
<feature type="transmembrane region" description="Helical" evidence="1">
    <location>
        <begin position="80"/>
        <end position="101"/>
    </location>
</feature>
<keyword evidence="1" id="KW-0812">Transmembrane</keyword>
<keyword evidence="1" id="KW-0472">Membrane</keyword>
<dbReference type="EMBL" id="JABBWM010000031">
    <property type="protein sequence ID" value="KAG2107481.1"/>
    <property type="molecule type" value="Genomic_DNA"/>
</dbReference>
<feature type="transmembrane region" description="Helical" evidence="1">
    <location>
        <begin position="208"/>
        <end position="230"/>
    </location>
</feature>
<feature type="transmembrane region" description="Helical" evidence="1">
    <location>
        <begin position="290"/>
        <end position="311"/>
    </location>
</feature>
<feature type="transmembrane region" description="Helical" evidence="1">
    <location>
        <begin position="121"/>
        <end position="144"/>
    </location>
</feature>
<feature type="transmembrane region" description="Helical" evidence="1">
    <location>
        <begin position="257"/>
        <end position="278"/>
    </location>
</feature>
<gene>
    <name evidence="3" type="ORF">F5147DRAFT_774310</name>
</gene>
<dbReference type="RefSeq" id="XP_041292295.1">
    <property type="nucleotide sequence ID" value="XM_041441589.1"/>
</dbReference>
<dbReference type="AlphaFoldDB" id="A0A9P7F5C0"/>
<name>A0A9P7F5C0_9AGAM</name>
<accession>A0A9P7F5C0</accession>
<reference evidence="3" key="1">
    <citation type="journal article" date="2020" name="New Phytol.">
        <title>Comparative genomics reveals dynamic genome evolution in host specialist ectomycorrhizal fungi.</title>
        <authorList>
            <person name="Lofgren L.A."/>
            <person name="Nguyen N.H."/>
            <person name="Vilgalys R."/>
            <person name="Ruytinx J."/>
            <person name="Liao H.L."/>
            <person name="Branco S."/>
            <person name="Kuo A."/>
            <person name="LaButti K."/>
            <person name="Lipzen A."/>
            <person name="Andreopoulos W."/>
            <person name="Pangilinan J."/>
            <person name="Riley R."/>
            <person name="Hundley H."/>
            <person name="Na H."/>
            <person name="Barry K."/>
            <person name="Grigoriev I.V."/>
            <person name="Stajich J.E."/>
            <person name="Kennedy P.G."/>
        </authorList>
    </citation>
    <scope>NUCLEOTIDE SEQUENCE</scope>
    <source>
        <strain evidence="3">FC423</strain>
    </source>
</reference>